<organism evidence="1">
    <name type="scientific">Opuntia streptacantha</name>
    <name type="common">Prickly pear cactus</name>
    <name type="synonym">Opuntia cardona</name>
    <dbReference type="NCBI Taxonomy" id="393608"/>
    <lineage>
        <taxon>Eukaryota</taxon>
        <taxon>Viridiplantae</taxon>
        <taxon>Streptophyta</taxon>
        <taxon>Embryophyta</taxon>
        <taxon>Tracheophyta</taxon>
        <taxon>Spermatophyta</taxon>
        <taxon>Magnoliopsida</taxon>
        <taxon>eudicotyledons</taxon>
        <taxon>Gunneridae</taxon>
        <taxon>Pentapetalae</taxon>
        <taxon>Caryophyllales</taxon>
        <taxon>Cactineae</taxon>
        <taxon>Cactaceae</taxon>
        <taxon>Opuntioideae</taxon>
        <taxon>Opuntia</taxon>
    </lineage>
</organism>
<dbReference type="AlphaFoldDB" id="A0A7C8ZST9"/>
<proteinExistence type="predicted"/>
<protein>
    <submittedName>
        <fullName evidence="1">Uncharacterized protein</fullName>
    </submittedName>
</protein>
<dbReference type="EMBL" id="GISG01164105">
    <property type="protein sequence ID" value="MBA4650236.1"/>
    <property type="molecule type" value="Transcribed_RNA"/>
</dbReference>
<sequence length="117" mass="13819">MNSHFTLVCPHQGLLLLSSSFWHLVEMLSQSISFFYSMPTTKSLTMPYHLNKGKQKHRKLNQLFPGPRKSRFNYKPRLLMERRAYSYSMLADPASQIRINEWCDDDQAERQISSQHL</sequence>
<evidence type="ECO:0000313" key="1">
    <source>
        <dbReference type="EMBL" id="MBA4650236.1"/>
    </source>
</evidence>
<reference evidence="1" key="1">
    <citation type="journal article" date="2013" name="J. Plant Res.">
        <title>Effect of fungi and light on seed germination of three Opuntia species from semiarid lands of central Mexico.</title>
        <authorList>
            <person name="Delgado-Sanchez P."/>
            <person name="Jimenez-Bremont J.F."/>
            <person name="Guerrero-Gonzalez Mde L."/>
            <person name="Flores J."/>
        </authorList>
    </citation>
    <scope>NUCLEOTIDE SEQUENCE</scope>
    <source>
        <tissue evidence="1">Cladode</tissue>
    </source>
</reference>
<accession>A0A7C8ZST9</accession>
<name>A0A7C8ZST9_OPUST</name>
<reference evidence="1" key="2">
    <citation type="submission" date="2020-07" db="EMBL/GenBank/DDBJ databases">
        <authorList>
            <person name="Vera ALvarez R."/>
            <person name="Arias-Moreno D.M."/>
            <person name="Jimenez-Jacinto V."/>
            <person name="Jimenez-Bremont J.F."/>
            <person name="Swaminathan K."/>
            <person name="Moose S.P."/>
            <person name="Guerrero-Gonzalez M.L."/>
            <person name="Marino-Ramirez L."/>
            <person name="Landsman D."/>
            <person name="Rodriguez-Kessler M."/>
            <person name="Delgado-Sanchez P."/>
        </authorList>
    </citation>
    <scope>NUCLEOTIDE SEQUENCE</scope>
    <source>
        <tissue evidence="1">Cladode</tissue>
    </source>
</reference>